<sequence length="40" mass="4420">MPCFHAFSSLIGKLCRLVFKGFQAANRGSFTVSSRKDAQL</sequence>
<comment type="caution">
    <text evidence="1">The sequence shown here is derived from an EMBL/GenBank/DDBJ whole genome shotgun (WGS) entry which is preliminary data.</text>
</comment>
<evidence type="ECO:0000313" key="2">
    <source>
        <dbReference type="Proteomes" id="UP000003460"/>
    </source>
</evidence>
<protein>
    <submittedName>
        <fullName evidence="1">Uncharacterized protein</fullName>
    </submittedName>
</protein>
<dbReference type="Proteomes" id="UP000003460">
    <property type="component" value="Unassembled WGS sequence"/>
</dbReference>
<dbReference type="STRING" id="626522.GCWU000325_02666"/>
<dbReference type="HOGENOM" id="CLU_3294584_0_0_10"/>
<dbReference type="EMBL" id="ACIJ02000028">
    <property type="protein sequence ID" value="EEX70623.1"/>
    <property type="molecule type" value="Genomic_DNA"/>
</dbReference>
<organism evidence="1 2">
    <name type="scientific">Alloprevotella tannerae ATCC 51259</name>
    <dbReference type="NCBI Taxonomy" id="626522"/>
    <lineage>
        <taxon>Bacteria</taxon>
        <taxon>Pseudomonadati</taxon>
        <taxon>Bacteroidota</taxon>
        <taxon>Bacteroidia</taxon>
        <taxon>Bacteroidales</taxon>
        <taxon>Prevotellaceae</taxon>
        <taxon>Alloprevotella</taxon>
    </lineage>
</organism>
<dbReference type="AlphaFoldDB" id="C9LKA1"/>
<evidence type="ECO:0000313" key="1">
    <source>
        <dbReference type="EMBL" id="EEX70623.1"/>
    </source>
</evidence>
<proteinExistence type="predicted"/>
<accession>C9LKA1</accession>
<name>C9LKA1_9BACT</name>
<reference evidence="1" key="1">
    <citation type="submission" date="2009-09" db="EMBL/GenBank/DDBJ databases">
        <authorList>
            <person name="Weinstock G."/>
            <person name="Sodergren E."/>
            <person name="Clifton S."/>
            <person name="Fulton L."/>
            <person name="Fulton B."/>
            <person name="Courtney L."/>
            <person name="Fronick C."/>
            <person name="Harrison M."/>
            <person name="Strong C."/>
            <person name="Farmer C."/>
            <person name="Delahaunty K."/>
            <person name="Markovic C."/>
            <person name="Hall O."/>
            <person name="Minx P."/>
            <person name="Tomlinson C."/>
            <person name="Mitreva M."/>
            <person name="Nelson J."/>
            <person name="Hou S."/>
            <person name="Wollam A."/>
            <person name="Pepin K.H."/>
            <person name="Johnson M."/>
            <person name="Bhonagiri V."/>
            <person name="Nash W.E."/>
            <person name="Warren W."/>
            <person name="Chinwalla A."/>
            <person name="Mardis E.R."/>
            <person name="Wilson R.K."/>
        </authorList>
    </citation>
    <scope>NUCLEOTIDE SEQUENCE [LARGE SCALE GENOMIC DNA]</scope>
    <source>
        <strain evidence="1">ATCC 51259</strain>
    </source>
</reference>
<keyword evidence="2" id="KW-1185">Reference proteome</keyword>
<gene>
    <name evidence="1" type="ORF">GCWU000325_02666</name>
</gene>